<protein>
    <submittedName>
        <fullName evidence="2">Uncharacterized protein</fullName>
    </submittedName>
</protein>
<evidence type="ECO:0000256" key="1">
    <source>
        <dbReference type="SAM" id="Phobius"/>
    </source>
</evidence>
<accession>A0A8I3WJK2</accession>
<feature type="transmembrane region" description="Helical" evidence="1">
    <location>
        <begin position="141"/>
        <end position="159"/>
    </location>
</feature>
<dbReference type="Proteomes" id="UP000008225">
    <property type="component" value="Chromosome 17"/>
</dbReference>
<name>A0A8I3WJK2_CALJA</name>
<reference evidence="2 3" key="1">
    <citation type="submission" date="2009-03" db="EMBL/GenBank/DDBJ databases">
        <authorList>
            <person name="Warren W."/>
            <person name="Ye L."/>
            <person name="Minx P."/>
            <person name="Worley K."/>
            <person name="Gibbs R."/>
            <person name="Wilson R.K."/>
        </authorList>
    </citation>
    <scope>NUCLEOTIDE SEQUENCE [LARGE SCALE GENOMIC DNA]</scope>
</reference>
<dbReference type="GeneTree" id="ENSGT01150000286943"/>
<dbReference type="AlphaFoldDB" id="A0A8I3WJK2"/>
<evidence type="ECO:0000313" key="3">
    <source>
        <dbReference type="Proteomes" id="UP000008225"/>
    </source>
</evidence>
<organism evidence="2 3">
    <name type="scientific">Callithrix jacchus</name>
    <name type="common">White-tufted-ear marmoset</name>
    <name type="synonym">Simia Jacchus</name>
    <dbReference type="NCBI Taxonomy" id="9483"/>
    <lineage>
        <taxon>Eukaryota</taxon>
        <taxon>Metazoa</taxon>
        <taxon>Chordata</taxon>
        <taxon>Craniata</taxon>
        <taxon>Vertebrata</taxon>
        <taxon>Euteleostomi</taxon>
        <taxon>Mammalia</taxon>
        <taxon>Eutheria</taxon>
        <taxon>Euarchontoglires</taxon>
        <taxon>Primates</taxon>
        <taxon>Haplorrhini</taxon>
        <taxon>Platyrrhini</taxon>
        <taxon>Cebidae</taxon>
        <taxon>Callitrichinae</taxon>
        <taxon>Callithrix</taxon>
        <taxon>Callithrix</taxon>
    </lineage>
</organism>
<dbReference type="PRINTS" id="PR02045">
    <property type="entry name" value="F138DOMAIN"/>
</dbReference>
<evidence type="ECO:0000313" key="2">
    <source>
        <dbReference type="Ensembl" id="ENSCJAP00000088847.1"/>
    </source>
</evidence>
<dbReference type="Ensembl" id="ENSCJAT00000145999.1">
    <property type="protein sequence ID" value="ENSCJAP00000088847.1"/>
    <property type="gene ID" value="ENSCJAG00000074523.1"/>
</dbReference>
<keyword evidence="1" id="KW-0812">Transmembrane</keyword>
<dbReference type="PANTHER" id="PTHR12138">
    <property type="entry name" value="PRIMATE-EXPANDED PROTEIN FAMILY"/>
    <property type="match status" value="1"/>
</dbReference>
<keyword evidence="1" id="KW-1133">Transmembrane helix</keyword>
<dbReference type="PANTHER" id="PTHR12138:SF135">
    <property type="entry name" value="SAM DOMAIN-CONTAINING PROTEIN"/>
    <property type="match status" value="1"/>
</dbReference>
<sequence>MAFVNCHGAGRTVAVRMTRGYSGHHFGFGRCCFFLIQSLALSPRRECSGAILAHCNLHLLGSSNSPASASQVAGTTGTHHCTQLMFCILSRDGFHHVGQTGLAHLASGNLPSSASQNARITGVSHSTQLTFWFFLQFSKYLTTKIFLSFLFIYLPLFTFKTSH</sequence>
<keyword evidence="3" id="KW-1185">Reference proteome</keyword>
<reference evidence="2" key="3">
    <citation type="submission" date="2025-09" db="UniProtKB">
        <authorList>
            <consortium name="Ensembl"/>
        </authorList>
    </citation>
    <scope>IDENTIFICATION</scope>
</reference>
<reference evidence="2" key="2">
    <citation type="submission" date="2025-08" db="UniProtKB">
        <authorList>
            <consortium name="Ensembl"/>
        </authorList>
    </citation>
    <scope>IDENTIFICATION</scope>
</reference>
<keyword evidence="1" id="KW-0472">Membrane</keyword>
<proteinExistence type="predicted"/>